<accession>A0ABQ3AXR3</accession>
<protein>
    <submittedName>
        <fullName evidence="1">Uncharacterized protein</fullName>
    </submittedName>
</protein>
<comment type="caution">
    <text evidence="1">The sequence shown here is derived from an EMBL/GenBank/DDBJ whole genome shotgun (WGS) entry which is preliminary data.</text>
</comment>
<keyword evidence="2" id="KW-1185">Reference proteome</keyword>
<sequence>MVTIFISTGDEDADCAEVELATIKLNTAANKVTPDVVKHLKKNDFLMVSSR</sequence>
<dbReference type="EMBL" id="BMYZ01000001">
    <property type="protein sequence ID" value="GGY67522.1"/>
    <property type="molecule type" value="Genomic_DNA"/>
</dbReference>
<evidence type="ECO:0000313" key="2">
    <source>
        <dbReference type="Proteomes" id="UP000619761"/>
    </source>
</evidence>
<organism evidence="1 2">
    <name type="scientific">Cellvibrio zantedeschiae</name>
    <dbReference type="NCBI Taxonomy" id="1237077"/>
    <lineage>
        <taxon>Bacteria</taxon>
        <taxon>Pseudomonadati</taxon>
        <taxon>Pseudomonadota</taxon>
        <taxon>Gammaproteobacteria</taxon>
        <taxon>Cellvibrionales</taxon>
        <taxon>Cellvibrionaceae</taxon>
        <taxon>Cellvibrio</taxon>
    </lineage>
</organism>
<reference evidence="2" key="1">
    <citation type="journal article" date="2019" name="Int. J. Syst. Evol. Microbiol.">
        <title>The Global Catalogue of Microorganisms (GCM) 10K type strain sequencing project: providing services to taxonomists for standard genome sequencing and annotation.</title>
        <authorList>
            <consortium name="The Broad Institute Genomics Platform"/>
            <consortium name="The Broad Institute Genome Sequencing Center for Infectious Disease"/>
            <person name="Wu L."/>
            <person name="Ma J."/>
        </authorList>
    </citation>
    <scope>NUCLEOTIDE SEQUENCE [LARGE SCALE GENOMIC DNA]</scope>
    <source>
        <strain evidence="2">KCTC 32239</strain>
    </source>
</reference>
<gene>
    <name evidence="1" type="ORF">GCM10011613_09550</name>
</gene>
<proteinExistence type="predicted"/>
<evidence type="ECO:0000313" key="1">
    <source>
        <dbReference type="EMBL" id="GGY67522.1"/>
    </source>
</evidence>
<dbReference type="Proteomes" id="UP000619761">
    <property type="component" value="Unassembled WGS sequence"/>
</dbReference>
<name>A0ABQ3AXR3_9GAMM</name>